<dbReference type="OrthoDB" id="9983318at2759"/>
<evidence type="ECO:0000256" key="2">
    <source>
        <dbReference type="ARBA" id="ARBA00022692"/>
    </source>
</evidence>
<feature type="transmembrane region" description="Helical" evidence="8">
    <location>
        <begin position="186"/>
        <end position="208"/>
    </location>
</feature>
<dbReference type="InterPro" id="IPR017452">
    <property type="entry name" value="GPCR_Rhodpsn_7TM"/>
</dbReference>
<dbReference type="SUPFAM" id="SSF81321">
    <property type="entry name" value="Family A G protein-coupled receptor-like"/>
    <property type="match status" value="1"/>
</dbReference>
<evidence type="ECO:0000256" key="1">
    <source>
        <dbReference type="ARBA" id="ARBA00004141"/>
    </source>
</evidence>
<dbReference type="GO" id="GO:0005886">
    <property type="term" value="C:plasma membrane"/>
    <property type="evidence" value="ECO:0007669"/>
    <property type="project" value="TreeGrafter"/>
</dbReference>
<feature type="transmembrane region" description="Helical" evidence="8">
    <location>
        <begin position="135"/>
        <end position="152"/>
    </location>
</feature>
<feature type="transmembrane region" description="Helical" evidence="8">
    <location>
        <begin position="321"/>
        <end position="343"/>
    </location>
</feature>
<evidence type="ECO:0000256" key="3">
    <source>
        <dbReference type="ARBA" id="ARBA00022989"/>
    </source>
</evidence>
<gene>
    <name evidence="10" type="ORF">CAPTEDRAFT_215391</name>
</gene>
<feature type="domain" description="G-protein coupled receptors family 1 profile" evidence="9">
    <location>
        <begin position="80"/>
        <end position="341"/>
    </location>
</feature>
<comment type="subcellular location">
    <subcellularLocation>
        <location evidence="1">Membrane</location>
        <topology evidence="1">Multi-pass membrane protein</topology>
    </subcellularLocation>
</comment>
<protein>
    <recommendedName>
        <fullName evidence="9">G-protein coupled receptors family 1 profile domain-containing protein</fullName>
    </recommendedName>
</protein>
<evidence type="ECO:0000256" key="8">
    <source>
        <dbReference type="SAM" id="Phobius"/>
    </source>
</evidence>
<dbReference type="OMA" id="WESITNT"/>
<accession>R7ULC9</accession>
<feature type="transmembrane region" description="Helical" evidence="8">
    <location>
        <begin position="234"/>
        <end position="257"/>
    </location>
</feature>
<evidence type="ECO:0000256" key="5">
    <source>
        <dbReference type="ARBA" id="ARBA00023136"/>
    </source>
</evidence>
<dbReference type="Pfam" id="PF00001">
    <property type="entry name" value="7tm_1"/>
    <property type="match status" value="1"/>
</dbReference>
<evidence type="ECO:0000313" key="12">
    <source>
        <dbReference type="Proteomes" id="UP000014760"/>
    </source>
</evidence>
<proteinExistence type="predicted"/>
<dbReference type="AlphaFoldDB" id="R7ULC9"/>
<dbReference type="HOGENOM" id="CLU_009579_24_0_1"/>
<dbReference type="EMBL" id="KB299994">
    <property type="protein sequence ID" value="ELU07344.1"/>
    <property type="molecule type" value="Genomic_DNA"/>
</dbReference>
<dbReference type="STRING" id="283909.R7ULC9"/>
<dbReference type="EMBL" id="AMQN01007101">
    <property type="status" value="NOT_ANNOTATED_CDS"/>
    <property type="molecule type" value="Genomic_DNA"/>
</dbReference>
<reference evidence="11" key="3">
    <citation type="submission" date="2015-06" db="UniProtKB">
        <authorList>
            <consortium name="EnsemblMetazoa"/>
        </authorList>
    </citation>
    <scope>IDENTIFICATION</scope>
</reference>
<feature type="transmembrane region" description="Helical" evidence="8">
    <location>
        <begin position="65"/>
        <end position="89"/>
    </location>
</feature>
<keyword evidence="3 8" id="KW-1133">Transmembrane helix</keyword>
<evidence type="ECO:0000259" key="9">
    <source>
        <dbReference type="PROSITE" id="PS50262"/>
    </source>
</evidence>
<dbReference type="CDD" id="cd14978">
    <property type="entry name" value="7tmA_FMRFamide_R-like"/>
    <property type="match status" value="1"/>
</dbReference>
<evidence type="ECO:0000256" key="4">
    <source>
        <dbReference type="ARBA" id="ARBA00023040"/>
    </source>
</evidence>
<feature type="transmembrane region" description="Helical" evidence="8">
    <location>
        <begin position="101"/>
        <end position="123"/>
    </location>
</feature>
<keyword evidence="2 8" id="KW-0812">Transmembrane</keyword>
<reference evidence="12" key="1">
    <citation type="submission" date="2012-12" db="EMBL/GenBank/DDBJ databases">
        <authorList>
            <person name="Hellsten U."/>
            <person name="Grimwood J."/>
            <person name="Chapman J.A."/>
            <person name="Shapiro H."/>
            <person name="Aerts A."/>
            <person name="Otillar R.P."/>
            <person name="Terry A.Y."/>
            <person name="Boore J.L."/>
            <person name="Simakov O."/>
            <person name="Marletaz F."/>
            <person name="Cho S.-J."/>
            <person name="Edsinger-Gonzales E."/>
            <person name="Havlak P."/>
            <person name="Kuo D.-H."/>
            <person name="Larsson T."/>
            <person name="Lv J."/>
            <person name="Arendt D."/>
            <person name="Savage R."/>
            <person name="Osoegawa K."/>
            <person name="de Jong P."/>
            <person name="Lindberg D.R."/>
            <person name="Seaver E.C."/>
            <person name="Weisblat D.A."/>
            <person name="Putnam N.H."/>
            <person name="Grigoriev I.V."/>
            <person name="Rokhsar D.S."/>
        </authorList>
    </citation>
    <scope>NUCLEOTIDE SEQUENCE</scope>
    <source>
        <strain evidence="12">I ESC-2004</strain>
    </source>
</reference>
<name>R7ULC9_CAPTE</name>
<dbReference type="PANTHER" id="PTHR24243:SF230">
    <property type="entry name" value="G-PROTEIN COUPLED RECEPTORS FAMILY 1 PROFILE DOMAIN-CONTAINING PROTEIN"/>
    <property type="match status" value="1"/>
</dbReference>
<keyword evidence="12" id="KW-1185">Reference proteome</keyword>
<evidence type="ECO:0000256" key="7">
    <source>
        <dbReference type="ARBA" id="ARBA00023224"/>
    </source>
</evidence>
<keyword evidence="6" id="KW-0675">Receptor</keyword>
<evidence type="ECO:0000313" key="10">
    <source>
        <dbReference type="EMBL" id="ELU07344.1"/>
    </source>
</evidence>
<keyword evidence="5 8" id="KW-0472">Membrane</keyword>
<dbReference type="PROSITE" id="PS50262">
    <property type="entry name" value="G_PROTEIN_RECEP_F1_2"/>
    <property type="match status" value="1"/>
</dbReference>
<dbReference type="InterPro" id="IPR000276">
    <property type="entry name" value="GPCR_Rhodpsn"/>
</dbReference>
<dbReference type="PRINTS" id="PR00237">
    <property type="entry name" value="GPCRRHODOPSN"/>
</dbReference>
<dbReference type="PANTHER" id="PTHR24243">
    <property type="entry name" value="G-PROTEIN COUPLED RECEPTOR"/>
    <property type="match status" value="1"/>
</dbReference>
<evidence type="ECO:0000256" key="6">
    <source>
        <dbReference type="ARBA" id="ARBA00023170"/>
    </source>
</evidence>
<sequence length="382" mass="43766">MAVWVGLIYFLESRRKFAEFTRKYWTESNFEYVTVSPKETETTDAPNDQSGPKRVFIESKIGDFLWLYGQIFNFVLGITGNILSLMVLTQKRMRQATSSPYLLMLSTTDTLMLLVGLGGRHIYRELTGYDPTSSSQAYCVIWYYILKVVGSYNRWTMAGVSVERCIAVTLPLKSKRFITKKNAKKYLLVSLLCLMAYNAHFFKSFALINRMGSMVCTENPDDYFSLNIRVWSDYLLLQIIPGVFIFFCNGVLLRTLFKRQAGVVQKANGAKDPLQSIVKMLLAVCAMYIILTSPSNIVYILNRAYHVVYDSSSRQAAVDKLMWSAVAFCEYLNHAINFILYITAGTEFRGEFKAMVTCVFRRQQNDFAMNKTKITEVSETQN</sequence>
<dbReference type="Gene3D" id="1.20.1070.10">
    <property type="entry name" value="Rhodopsin 7-helix transmembrane proteins"/>
    <property type="match status" value="1"/>
</dbReference>
<keyword evidence="7" id="KW-0807">Transducer</keyword>
<organism evidence="10">
    <name type="scientific">Capitella teleta</name>
    <name type="common">Polychaete worm</name>
    <dbReference type="NCBI Taxonomy" id="283909"/>
    <lineage>
        <taxon>Eukaryota</taxon>
        <taxon>Metazoa</taxon>
        <taxon>Spiralia</taxon>
        <taxon>Lophotrochozoa</taxon>
        <taxon>Annelida</taxon>
        <taxon>Polychaeta</taxon>
        <taxon>Sedentaria</taxon>
        <taxon>Scolecida</taxon>
        <taxon>Capitellidae</taxon>
        <taxon>Capitella</taxon>
    </lineage>
</organism>
<reference evidence="10 12" key="2">
    <citation type="journal article" date="2013" name="Nature">
        <title>Insights into bilaterian evolution from three spiralian genomes.</title>
        <authorList>
            <person name="Simakov O."/>
            <person name="Marletaz F."/>
            <person name="Cho S.J."/>
            <person name="Edsinger-Gonzales E."/>
            <person name="Havlak P."/>
            <person name="Hellsten U."/>
            <person name="Kuo D.H."/>
            <person name="Larsson T."/>
            <person name="Lv J."/>
            <person name="Arendt D."/>
            <person name="Savage R."/>
            <person name="Osoegawa K."/>
            <person name="de Jong P."/>
            <person name="Grimwood J."/>
            <person name="Chapman J.A."/>
            <person name="Shapiro H."/>
            <person name="Aerts A."/>
            <person name="Otillar R.P."/>
            <person name="Terry A.Y."/>
            <person name="Boore J.L."/>
            <person name="Grigoriev I.V."/>
            <person name="Lindberg D.R."/>
            <person name="Seaver E.C."/>
            <person name="Weisblat D.A."/>
            <person name="Putnam N.H."/>
            <person name="Rokhsar D.S."/>
        </authorList>
    </citation>
    <scope>NUCLEOTIDE SEQUENCE</scope>
    <source>
        <strain evidence="10 12">I ESC-2004</strain>
    </source>
</reference>
<keyword evidence="4" id="KW-0297">G-protein coupled receptor</keyword>
<feature type="transmembrane region" description="Helical" evidence="8">
    <location>
        <begin position="277"/>
        <end position="301"/>
    </location>
</feature>
<dbReference type="Proteomes" id="UP000014760">
    <property type="component" value="Unassembled WGS sequence"/>
</dbReference>
<dbReference type="EnsemblMetazoa" id="CapteT215391">
    <property type="protein sequence ID" value="CapteP215391"/>
    <property type="gene ID" value="CapteG215391"/>
</dbReference>
<evidence type="ECO:0000313" key="11">
    <source>
        <dbReference type="EnsemblMetazoa" id="CapteP215391"/>
    </source>
</evidence>
<dbReference type="GO" id="GO:0004930">
    <property type="term" value="F:G protein-coupled receptor activity"/>
    <property type="evidence" value="ECO:0007669"/>
    <property type="project" value="UniProtKB-KW"/>
</dbReference>